<dbReference type="KEGG" id="oan:Oant_3457"/>
<evidence type="ECO:0000313" key="8">
    <source>
        <dbReference type="EMBL" id="ABS16163.1"/>
    </source>
</evidence>
<dbReference type="Gene3D" id="2.40.50.140">
    <property type="entry name" value="Nucleic acid-binding proteins"/>
    <property type="match status" value="1"/>
</dbReference>
<feature type="domain" description="ABC transporter" evidence="7">
    <location>
        <begin position="5"/>
        <end position="235"/>
    </location>
</feature>
<proteinExistence type="inferred from homology"/>
<dbReference type="InterPro" id="IPR008995">
    <property type="entry name" value="Mo/tungstate-bd_C_term_dom"/>
</dbReference>
<dbReference type="RefSeq" id="WP_012092879.1">
    <property type="nucleotide sequence ID" value="NC_009668.1"/>
</dbReference>
<evidence type="ECO:0000256" key="6">
    <source>
        <dbReference type="ARBA" id="ARBA00055162"/>
    </source>
</evidence>
<evidence type="ECO:0000256" key="4">
    <source>
        <dbReference type="ARBA" id="ARBA00022741"/>
    </source>
</evidence>
<dbReference type="PROSITE" id="PS50893">
    <property type="entry name" value="ABC_TRANSPORTER_2"/>
    <property type="match status" value="1"/>
</dbReference>
<sequence>MNSSVSIQDLSLGFGSVNVLQNLNLEIGEGEFLVLLGPSGCGKSTLLNCVAGLLDISEGSIFIKGRNVTWEEPKDRGIGMVFQSYALYPQMTVEKNLSFGLRVAGFPKGEIDKRIKRAAEILQIEPLLQRKPSALSGGQRQRVAIGRALVRDVDVFLFDEPLSNLDAKLRSELRVEIKRLHQRLGNTMIYVTHDQIEALTLADRIAVMKGGVVQQLADPSTIYNRPKNRFVAGFLGSPSMNFFTGEITATNGKPVFHAGETAVQLDGYDGGLTPGRKATLGVRPEHTRLDVEDGFEATVDLDEPMGADSLVWLRLNGHSLSARVEAGKRYRAGEKVRIGFKPDALSLFDAQTEERL</sequence>
<keyword evidence="9" id="KW-1185">Reference proteome</keyword>
<keyword evidence="3" id="KW-0813">Transport</keyword>
<dbReference type="SMART" id="SM00382">
    <property type="entry name" value="AAA"/>
    <property type="match status" value="1"/>
</dbReference>
<dbReference type="Proteomes" id="UP000002301">
    <property type="component" value="Chromosome 2"/>
</dbReference>
<evidence type="ECO:0000256" key="2">
    <source>
        <dbReference type="ARBA" id="ARBA00005417"/>
    </source>
</evidence>
<gene>
    <name evidence="8" type="ordered locus">Oant_3457</name>
</gene>
<dbReference type="InterPro" id="IPR047641">
    <property type="entry name" value="ABC_transpr_MalK/UgpC-like"/>
</dbReference>
<dbReference type="GO" id="GO:0055052">
    <property type="term" value="C:ATP-binding cassette (ABC) transporter complex, substrate-binding subunit-containing"/>
    <property type="evidence" value="ECO:0007669"/>
    <property type="project" value="TreeGrafter"/>
</dbReference>
<dbReference type="InterPro" id="IPR012340">
    <property type="entry name" value="NA-bd_OB-fold"/>
</dbReference>
<dbReference type="PANTHER" id="PTHR43875">
    <property type="entry name" value="MALTODEXTRIN IMPORT ATP-BINDING PROTEIN MSMX"/>
    <property type="match status" value="1"/>
</dbReference>
<dbReference type="NCBIfam" id="NF008653">
    <property type="entry name" value="PRK11650.1"/>
    <property type="match status" value="1"/>
</dbReference>
<keyword evidence="4" id="KW-0547">Nucleotide-binding</keyword>
<dbReference type="InterPro" id="IPR027417">
    <property type="entry name" value="P-loop_NTPase"/>
</dbReference>
<dbReference type="Gene3D" id="3.40.50.300">
    <property type="entry name" value="P-loop containing nucleotide triphosphate hydrolases"/>
    <property type="match status" value="1"/>
</dbReference>
<name>A6X4K9_BRUA4</name>
<evidence type="ECO:0000256" key="1">
    <source>
        <dbReference type="ARBA" id="ARBA00004417"/>
    </source>
</evidence>
<dbReference type="GO" id="GO:0005524">
    <property type="term" value="F:ATP binding"/>
    <property type="evidence" value="ECO:0007669"/>
    <property type="project" value="UniProtKB-KW"/>
</dbReference>
<dbReference type="STRING" id="439375.Oant_3457"/>
<dbReference type="SUPFAM" id="SSF52540">
    <property type="entry name" value="P-loop containing nucleoside triphosphate hydrolases"/>
    <property type="match status" value="1"/>
</dbReference>
<dbReference type="PANTHER" id="PTHR43875:SF14">
    <property type="entry name" value="ABC TRANSPORTER ATP-BINDING PROTEIN"/>
    <property type="match status" value="1"/>
</dbReference>
<dbReference type="InterPro" id="IPR003593">
    <property type="entry name" value="AAA+_ATPase"/>
</dbReference>
<comment type="subcellular location">
    <subcellularLocation>
        <location evidence="1">Cell inner membrane</location>
        <topology evidence="1">Peripheral membrane protein</topology>
    </subcellularLocation>
</comment>
<evidence type="ECO:0000256" key="3">
    <source>
        <dbReference type="ARBA" id="ARBA00022448"/>
    </source>
</evidence>
<dbReference type="FunFam" id="3.40.50.300:FF:000042">
    <property type="entry name" value="Maltose/maltodextrin ABC transporter, ATP-binding protein"/>
    <property type="match status" value="1"/>
</dbReference>
<dbReference type="eggNOG" id="COG3842">
    <property type="taxonomic scope" value="Bacteria"/>
</dbReference>
<dbReference type="Pfam" id="PF08402">
    <property type="entry name" value="TOBE_2"/>
    <property type="match status" value="1"/>
</dbReference>
<dbReference type="AlphaFoldDB" id="A6X4K9"/>
<evidence type="ECO:0000259" key="7">
    <source>
        <dbReference type="PROSITE" id="PS50893"/>
    </source>
</evidence>
<dbReference type="GO" id="GO:0016887">
    <property type="term" value="F:ATP hydrolysis activity"/>
    <property type="evidence" value="ECO:0007669"/>
    <property type="project" value="InterPro"/>
</dbReference>
<reference evidence="8 9" key="1">
    <citation type="journal article" date="2011" name="J. Bacteriol.">
        <title>Genome of Ochrobactrum anthropi ATCC 49188 T, a versatile opportunistic pathogen and symbiont of several eukaryotic hosts.</title>
        <authorList>
            <person name="Chain P.S."/>
            <person name="Lang D.M."/>
            <person name="Comerci D.J."/>
            <person name="Malfatti S.A."/>
            <person name="Vergez L.M."/>
            <person name="Shin M."/>
            <person name="Ugalde R.A."/>
            <person name="Garcia E."/>
            <person name="Tolmasky M.E."/>
        </authorList>
    </citation>
    <scope>NUCLEOTIDE SEQUENCE [LARGE SCALE GENOMIC DNA]</scope>
    <source>
        <strain evidence="9">ATCC 49188 / DSM 6882 / CCUG 24695 / JCM 21032 / LMG 3331 / NBRC 15819 / NCTC 12168 / Alc 37</strain>
    </source>
</reference>
<dbReference type="HOGENOM" id="CLU_000604_1_1_5"/>
<dbReference type="Gene3D" id="2.40.50.100">
    <property type="match status" value="1"/>
</dbReference>
<dbReference type="GO" id="GO:0140359">
    <property type="term" value="F:ABC-type transporter activity"/>
    <property type="evidence" value="ECO:0007669"/>
    <property type="project" value="InterPro"/>
</dbReference>
<dbReference type="PROSITE" id="PS00211">
    <property type="entry name" value="ABC_TRANSPORTER_1"/>
    <property type="match status" value="1"/>
</dbReference>
<dbReference type="InterPro" id="IPR017871">
    <property type="entry name" value="ABC_transporter-like_CS"/>
</dbReference>
<dbReference type="InterPro" id="IPR003439">
    <property type="entry name" value="ABC_transporter-like_ATP-bd"/>
</dbReference>
<dbReference type="PATRIC" id="fig|439375.7.peg.3616"/>
<protein>
    <submittedName>
        <fullName evidence="8">ABC transporter related</fullName>
    </submittedName>
</protein>
<evidence type="ECO:0000313" key="9">
    <source>
        <dbReference type="Proteomes" id="UP000002301"/>
    </source>
</evidence>
<dbReference type="CDD" id="cd03301">
    <property type="entry name" value="ABC_MalK_N"/>
    <property type="match status" value="1"/>
</dbReference>
<dbReference type="GO" id="GO:0008643">
    <property type="term" value="P:carbohydrate transport"/>
    <property type="evidence" value="ECO:0007669"/>
    <property type="project" value="InterPro"/>
</dbReference>
<dbReference type="EMBL" id="CP000759">
    <property type="protein sequence ID" value="ABS16163.1"/>
    <property type="molecule type" value="Genomic_DNA"/>
</dbReference>
<accession>A6X4K9</accession>
<dbReference type="InterPro" id="IPR015855">
    <property type="entry name" value="ABC_transpr_MalK-like"/>
</dbReference>
<dbReference type="InterPro" id="IPR013611">
    <property type="entry name" value="Transp-assoc_OB_typ2"/>
</dbReference>
<dbReference type="SUPFAM" id="SSF50331">
    <property type="entry name" value="MOP-like"/>
    <property type="match status" value="1"/>
</dbReference>
<comment type="function">
    <text evidence="6">Probably part of an ABC transporter complex. Probably Responsible for energy coupling to the transport system.</text>
</comment>
<organism evidence="8 9">
    <name type="scientific">Brucella anthropi (strain ATCC 49188 / DSM 6882 / CCUG 24695 / JCM 21032 / LMG 3331 / NBRC 15819 / NCTC 12168 / Alc 37)</name>
    <name type="common">Ochrobactrum anthropi</name>
    <dbReference type="NCBI Taxonomy" id="439375"/>
    <lineage>
        <taxon>Bacteria</taxon>
        <taxon>Pseudomonadati</taxon>
        <taxon>Pseudomonadota</taxon>
        <taxon>Alphaproteobacteria</taxon>
        <taxon>Hyphomicrobiales</taxon>
        <taxon>Brucellaceae</taxon>
        <taxon>Brucella/Ochrobactrum group</taxon>
        <taxon>Brucella</taxon>
    </lineage>
</organism>
<keyword evidence="5" id="KW-0067">ATP-binding</keyword>
<dbReference type="Pfam" id="PF00005">
    <property type="entry name" value="ABC_tran"/>
    <property type="match status" value="1"/>
</dbReference>
<evidence type="ECO:0000256" key="5">
    <source>
        <dbReference type="ARBA" id="ARBA00022840"/>
    </source>
</evidence>
<comment type="similarity">
    <text evidence="2">Belongs to the ABC transporter superfamily.</text>
</comment>